<organism evidence="1 2">
    <name type="scientific">Canavalia gladiata</name>
    <name type="common">Sword bean</name>
    <name type="synonym">Dolichos gladiatus</name>
    <dbReference type="NCBI Taxonomy" id="3824"/>
    <lineage>
        <taxon>Eukaryota</taxon>
        <taxon>Viridiplantae</taxon>
        <taxon>Streptophyta</taxon>
        <taxon>Embryophyta</taxon>
        <taxon>Tracheophyta</taxon>
        <taxon>Spermatophyta</taxon>
        <taxon>Magnoliopsida</taxon>
        <taxon>eudicotyledons</taxon>
        <taxon>Gunneridae</taxon>
        <taxon>Pentapetalae</taxon>
        <taxon>rosids</taxon>
        <taxon>fabids</taxon>
        <taxon>Fabales</taxon>
        <taxon>Fabaceae</taxon>
        <taxon>Papilionoideae</taxon>
        <taxon>50 kb inversion clade</taxon>
        <taxon>NPAAA clade</taxon>
        <taxon>indigoferoid/millettioid clade</taxon>
        <taxon>Phaseoleae</taxon>
        <taxon>Canavalia</taxon>
    </lineage>
</organism>
<dbReference type="AlphaFoldDB" id="A0AAN9LLR3"/>
<protein>
    <submittedName>
        <fullName evidence="1">Uncharacterized protein</fullName>
    </submittedName>
</protein>
<dbReference type="Proteomes" id="UP001367508">
    <property type="component" value="Unassembled WGS sequence"/>
</dbReference>
<keyword evidence="2" id="KW-1185">Reference proteome</keyword>
<comment type="caution">
    <text evidence="1">The sequence shown here is derived from an EMBL/GenBank/DDBJ whole genome shotgun (WGS) entry which is preliminary data.</text>
</comment>
<name>A0AAN9LLR3_CANGL</name>
<gene>
    <name evidence="1" type="ORF">VNO77_17001</name>
</gene>
<dbReference type="EMBL" id="JAYMYQ010000004">
    <property type="protein sequence ID" value="KAK7336459.1"/>
    <property type="molecule type" value="Genomic_DNA"/>
</dbReference>
<sequence>MQKLSVGVKYVEHFRGCYARAAASEIIRARHQHDHTWHAGKGADRCDDVIRGSYADVILLKLATELSRDGLALHQSLSQFPSLLARLCNQLCYSFFMDI</sequence>
<evidence type="ECO:0000313" key="1">
    <source>
        <dbReference type="EMBL" id="KAK7336459.1"/>
    </source>
</evidence>
<reference evidence="1 2" key="1">
    <citation type="submission" date="2024-01" db="EMBL/GenBank/DDBJ databases">
        <title>The genomes of 5 underutilized Papilionoideae crops provide insights into root nodulation and disease resistanc.</title>
        <authorList>
            <person name="Jiang F."/>
        </authorList>
    </citation>
    <scope>NUCLEOTIDE SEQUENCE [LARGE SCALE GENOMIC DNA]</scope>
    <source>
        <strain evidence="1">LVBAO_FW01</strain>
        <tissue evidence="1">Leaves</tissue>
    </source>
</reference>
<proteinExistence type="predicted"/>
<accession>A0AAN9LLR3</accession>
<evidence type="ECO:0000313" key="2">
    <source>
        <dbReference type="Proteomes" id="UP001367508"/>
    </source>
</evidence>